<proteinExistence type="predicted"/>
<protein>
    <recommendedName>
        <fullName evidence="4">Secreted protein</fullName>
    </recommendedName>
</protein>
<evidence type="ECO:0000256" key="1">
    <source>
        <dbReference type="SAM" id="Phobius"/>
    </source>
</evidence>
<keyword evidence="1" id="KW-0472">Membrane</keyword>
<reference evidence="2 3" key="1">
    <citation type="submission" date="2023-03" db="EMBL/GenBank/DDBJ databases">
        <title>High recombination rates correlate with genetic variation in Cardiocondyla obscurior ants.</title>
        <authorList>
            <person name="Errbii M."/>
        </authorList>
    </citation>
    <scope>NUCLEOTIDE SEQUENCE [LARGE SCALE GENOMIC DNA]</scope>
    <source>
        <strain evidence="2">Alpha-2009</strain>
        <tissue evidence="2">Whole body</tissue>
    </source>
</reference>
<evidence type="ECO:0000313" key="3">
    <source>
        <dbReference type="Proteomes" id="UP001430953"/>
    </source>
</evidence>
<organism evidence="2 3">
    <name type="scientific">Cardiocondyla obscurior</name>
    <dbReference type="NCBI Taxonomy" id="286306"/>
    <lineage>
        <taxon>Eukaryota</taxon>
        <taxon>Metazoa</taxon>
        <taxon>Ecdysozoa</taxon>
        <taxon>Arthropoda</taxon>
        <taxon>Hexapoda</taxon>
        <taxon>Insecta</taxon>
        <taxon>Pterygota</taxon>
        <taxon>Neoptera</taxon>
        <taxon>Endopterygota</taxon>
        <taxon>Hymenoptera</taxon>
        <taxon>Apocrita</taxon>
        <taxon>Aculeata</taxon>
        <taxon>Formicoidea</taxon>
        <taxon>Formicidae</taxon>
        <taxon>Myrmicinae</taxon>
        <taxon>Cardiocondyla</taxon>
    </lineage>
</organism>
<feature type="transmembrane region" description="Helical" evidence="1">
    <location>
        <begin position="6"/>
        <end position="27"/>
    </location>
</feature>
<gene>
    <name evidence="2" type="ORF">PUN28_016249</name>
</gene>
<evidence type="ECO:0000313" key="2">
    <source>
        <dbReference type="EMBL" id="KAL0106387.1"/>
    </source>
</evidence>
<accession>A0AAW2EWV3</accession>
<dbReference type="EMBL" id="JADYXP020000018">
    <property type="protein sequence ID" value="KAL0106387.1"/>
    <property type="molecule type" value="Genomic_DNA"/>
</dbReference>
<keyword evidence="3" id="KW-1185">Reference proteome</keyword>
<dbReference type="AlphaFoldDB" id="A0AAW2EWV3"/>
<evidence type="ECO:0008006" key="4">
    <source>
        <dbReference type="Google" id="ProtNLM"/>
    </source>
</evidence>
<dbReference type="Proteomes" id="UP001430953">
    <property type="component" value="Unassembled WGS sequence"/>
</dbReference>
<keyword evidence="1" id="KW-1133">Transmembrane helix</keyword>
<keyword evidence="1" id="KW-0812">Transmembrane</keyword>
<comment type="caution">
    <text evidence="2">The sequence shown here is derived from an EMBL/GenBank/DDBJ whole genome shotgun (WGS) entry which is preliminary data.</text>
</comment>
<name>A0AAW2EWV3_9HYME</name>
<sequence length="70" mass="8231">MGATWAGNARFVVFCFFVKIITCAANYRNQHSRMKSAELTRGSYHPRNDFTCKTYNRGIPLLNSRFFFLW</sequence>